<dbReference type="SMART" id="SM00382">
    <property type="entry name" value="AAA"/>
    <property type="match status" value="1"/>
</dbReference>
<dbReference type="Gene3D" id="3.40.50.300">
    <property type="entry name" value="P-loop containing nucleotide triphosphate hydrolases"/>
    <property type="match status" value="1"/>
</dbReference>
<dbReference type="InterPro" id="IPR050311">
    <property type="entry name" value="ORC1/CDC6"/>
</dbReference>
<dbReference type="GO" id="GO:0006260">
    <property type="term" value="P:DNA replication"/>
    <property type="evidence" value="ECO:0007669"/>
    <property type="project" value="UniProtKB-KW"/>
</dbReference>
<evidence type="ECO:0000256" key="1">
    <source>
        <dbReference type="ARBA" id="ARBA00022705"/>
    </source>
</evidence>
<dbReference type="PANTHER" id="PTHR10763:SF22">
    <property type="entry name" value="ORC1-TYPE DNA REPLICATION PROTEIN"/>
    <property type="match status" value="1"/>
</dbReference>
<dbReference type="SUPFAM" id="SSF52540">
    <property type="entry name" value="P-loop containing nucleoside triphosphate hydrolases"/>
    <property type="match status" value="1"/>
</dbReference>
<dbReference type="InterPro" id="IPR027417">
    <property type="entry name" value="P-loop_NTPase"/>
</dbReference>
<organism evidence="5 6">
    <name type="scientific">Haloarcula limicola</name>
    <dbReference type="NCBI Taxonomy" id="1429915"/>
    <lineage>
        <taxon>Archaea</taxon>
        <taxon>Methanobacteriati</taxon>
        <taxon>Methanobacteriota</taxon>
        <taxon>Stenosarchaea group</taxon>
        <taxon>Halobacteria</taxon>
        <taxon>Halobacteriales</taxon>
        <taxon>Haloarculaceae</taxon>
        <taxon>Haloarcula</taxon>
    </lineage>
</organism>
<dbReference type="RefSeq" id="WP_162318949.1">
    <property type="nucleotide sequence ID" value="NZ_JAHQXF010000003.1"/>
</dbReference>
<sequence length="388" mass="42758">MNLEDRIRRRQRRDDGPALLREYETLSPAAHVENPVGRGPTVERVLNHFDPIFDGRTPSNLYLHGPPGSGKSAVATALWRNLDRLPTETRPVIHTSTRVQRRSSPTFVYLDGRRIDSEFAFYRALLSAVESDPVPSSGVRTSTLRDRLRDRWQSAHASVVVAVDHLDDGGPQTTVLDCFESLPECVCWLGIGRATPEAAAVRDRVGDAIRLDAYHHQQLVDVLSARASAAMSERALAHQQARAIAEWADGDAHHALAALFVAADRADSRERTRLADEDVRSATERLSTDAVSLARVLELPDNRQVVLRELIDADATARSSVAAAAEAVAASHPAALSEGSIKRFIYEMAETGILERVETVAGTGHGRRPSSVEARFHVPVFRRLFDLR</sequence>
<dbReference type="Pfam" id="PF13191">
    <property type="entry name" value="AAA_16"/>
    <property type="match status" value="1"/>
</dbReference>
<keyword evidence="6" id="KW-1185">Reference proteome</keyword>
<name>A0A8J8C628_9EURY</name>
<dbReference type="GO" id="GO:0005524">
    <property type="term" value="F:ATP binding"/>
    <property type="evidence" value="ECO:0007669"/>
    <property type="project" value="UniProtKB-KW"/>
</dbReference>
<dbReference type="InterPro" id="IPR003593">
    <property type="entry name" value="AAA+_ATPase"/>
</dbReference>
<dbReference type="AlphaFoldDB" id="A0A8J8C628"/>
<protein>
    <submittedName>
        <fullName evidence="5">AAA family ATPase</fullName>
    </submittedName>
</protein>
<dbReference type="Proteomes" id="UP000766550">
    <property type="component" value="Unassembled WGS sequence"/>
</dbReference>
<reference evidence="5 6" key="1">
    <citation type="submission" date="2021-06" db="EMBL/GenBank/DDBJ databases">
        <title>New haloarchaea isolates fom saline soil.</title>
        <authorList>
            <person name="Duran-Viseras A."/>
            <person name="Sanchez-Porro C.S."/>
            <person name="Ventosa A."/>
        </authorList>
    </citation>
    <scope>NUCLEOTIDE SEQUENCE [LARGE SCALE GENOMIC DNA]</scope>
    <source>
        <strain evidence="5 6">JCM 183640</strain>
    </source>
</reference>
<keyword evidence="2" id="KW-0547">Nucleotide-binding</keyword>
<dbReference type="Gene3D" id="1.10.8.60">
    <property type="match status" value="1"/>
</dbReference>
<keyword evidence="3" id="KW-0067">ATP-binding</keyword>
<evidence type="ECO:0000313" key="5">
    <source>
        <dbReference type="EMBL" id="MBV0925829.1"/>
    </source>
</evidence>
<comment type="caution">
    <text evidence="5">The sequence shown here is derived from an EMBL/GenBank/DDBJ whole genome shotgun (WGS) entry which is preliminary data.</text>
</comment>
<dbReference type="OrthoDB" id="213998at2157"/>
<evidence type="ECO:0000256" key="3">
    <source>
        <dbReference type="ARBA" id="ARBA00022840"/>
    </source>
</evidence>
<accession>A0A8J8C628</accession>
<gene>
    <name evidence="5" type="ORF">KTS45_16620</name>
</gene>
<evidence type="ECO:0000256" key="2">
    <source>
        <dbReference type="ARBA" id="ARBA00022741"/>
    </source>
</evidence>
<keyword evidence="1" id="KW-0235">DNA replication</keyword>
<evidence type="ECO:0000313" key="6">
    <source>
        <dbReference type="Proteomes" id="UP000766550"/>
    </source>
</evidence>
<dbReference type="InterPro" id="IPR041664">
    <property type="entry name" value="AAA_16"/>
</dbReference>
<dbReference type="PANTHER" id="PTHR10763">
    <property type="entry name" value="CELL DIVISION CONTROL PROTEIN 6-RELATED"/>
    <property type="match status" value="1"/>
</dbReference>
<dbReference type="EMBL" id="JAHQXF010000003">
    <property type="protein sequence ID" value="MBV0925829.1"/>
    <property type="molecule type" value="Genomic_DNA"/>
</dbReference>
<proteinExistence type="predicted"/>
<feature type="domain" description="AAA+ ATPase" evidence="4">
    <location>
        <begin position="57"/>
        <end position="215"/>
    </location>
</feature>
<evidence type="ECO:0000259" key="4">
    <source>
        <dbReference type="SMART" id="SM00382"/>
    </source>
</evidence>